<proteinExistence type="predicted"/>
<dbReference type="Proteomes" id="UP001248581">
    <property type="component" value="Chromosome"/>
</dbReference>
<reference evidence="2" key="1">
    <citation type="submission" date="2023-09" db="EMBL/GenBank/DDBJ databases">
        <authorList>
            <person name="Li S."/>
            <person name="Li X."/>
            <person name="Zhang C."/>
            <person name="Zhao Z."/>
        </authorList>
    </citation>
    <scope>NUCLEOTIDE SEQUENCE [LARGE SCALE GENOMIC DNA]</scope>
    <source>
        <strain evidence="2">SQ345</strain>
    </source>
</reference>
<dbReference type="RefSeq" id="WP_348387160.1">
    <property type="nucleotide sequence ID" value="NZ_CP134146.1"/>
</dbReference>
<sequence length="120" mass="13834">MFAKIIEKIKNKISELEEYADNSKIGFTVKGLVTYSGHDGLYEIEKVYPFLAIIDKANIELSATHITQLLESQDWNNVNIEEYSEITLSDYSKQSEGHEDWQKMINEQGAFYIIYTENGT</sequence>
<keyword evidence="2" id="KW-1185">Reference proteome</keyword>
<accession>A0ABY9TGR7</accession>
<protein>
    <submittedName>
        <fullName evidence="1">Uncharacterized protein</fullName>
    </submittedName>
</protein>
<evidence type="ECO:0000313" key="2">
    <source>
        <dbReference type="Proteomes" id="UP001248581"/>
    </source>
</evidence>
<organism evidence="1 2">
    <name type="scientific">Thalassotalea nanhaiensis</name>
    <dbReference type="NCBI Taxonomy" id="3065648"/>
    <lineage>
        <taxon>Bacteria</taxon>
        <taxon>Pseudomonadati</taxon>
        <taxon>Pseudomonadota</taxon>
        <taxon>Gammaproteobacteria</taxon>
        <taxon>Alteromonadales</taxon>
        <taxon>Colwelliaceae</taxon>
        <taxon>Thalassotalea</taxon>
    </lineage>
</organism>
<evidence type="ECO:0000313" key="1">
    <source>
        <dbReference type="EMBL" id="WNC68002.1"/>
    </source>
</evidence>
<dbReference type="EMBL" id="CP134146">
    <property type="protein sequence ID" value="WNC68002.1"/>
    <property type="molecule type" value="Genomic_DNA"/>
</dbReference>
<name>A0ABY9TGR7_9GAMM</name>
<gene>
    <name evidence="1" type="ORF">RI845_15940</name>
</gene>